<dbReference type="PANTHER" id="PTHR11699">
    <property type="entry name" value="ALDEHYDE DEHYDROGENASE-RELATED"/>
    <property type="match status" value="1"/>
</dbReference>
<dbReference type="EMBL" id="JASATX010000003">
    <property type="protein sequence ID" value="MDI2098917.1"/>
    <property type="molecule type" value="Genomic_DNA"/>
</dbReference>
<evidence type="ECO:0000313" key="7">
    <source>
        <dbReference type="Proteomes" id="UP001321506"/>
    </source>
</evidence>
<dbReference type="Pfam" id="PF00171">
    <property type="entry name" value="Aldedh"/>
    <property type="match status" value="1"/>
</dbReference>
<keyword evidence="7" id="KW-1185">Reference proteome</keyword>
<dbReference type="EC" id="1.2.1.-" evidence="6"/>
<evidence type="ECO:0000256" key="3">
    <source>
        <dbReference type="PROSITE-ProRule" id="PRU10007"/>
    </source>
</evidence>
<evidence type="ECO:0000256" key="2">
    <source>
        <dbReference type="ARBA" id="ARBA00023002"/>
    </source>
</evidence>
<dbReference type="InterPro" id="IPR029510">
    <property type="entry name" value="Ald_DH_CS_GLU"/>
</dbReference>
<name>A0AAW6T589_9MICO</name>
<dbReference type="FunFam" id="3.40.309.10:FF:000012">
    <property type="entry name" value="Betaine aldehyde dehydrogenase"/>
    <property type="match status" value="1"/>
</dbReference>
<dbReference type="Proteomes" id="UP001321506">
    <property type="component" value="Unassembled WGS sequence"/>
</dbReference>
<dbReference type="GO" id="GO:0016620">
    <property type="term" value="F:oxidoreductase activity, acting on the aldehyde or oxo group of donors, NAD or NADP as acceptor"/>
    <property type="evidence" value="ECO:0007669"/>
    <property type="project" value="InterPro"/>
</dbReference>
<evidence type="ECO:0000313" key="6">
    <source>
        <dbReference type="EMBL" id="MDI2098917.1"/>
    </source>
</evidence>
<dbReference type="AlphaFoldDB" id="A0AAW6T589"/>
<dbReference type="RefSeq" id="WP_281488707.1">
    <property type="nucleotide sequence ID" value="NZ_JASATX010000003.1"/>
</dbReference>
<dbReference type="SUPFAM" id="SSF53720">
    <property type="entry name" value="ALDH-like"/>
    <property type="match status" value="1"/>
</dbReference>
<dbReference type="FunFam" id="3.40.605.10:FF:000007">
    <property type="entry name" value="NAD/NADP-dependent betaine aldehyde dehydrogenase"/>
    <property type="match status" value="1"/>
</dbReference>
<comment type="caution">
    <text evidence="6">The sequence shown here is derived from an EMBL/GenBank/DDBJ whole genome shotgun (WGS) entry which is preliminary data.</text>
</comment>
<evidence type="ECO:0000259" key="5">
    <source>
        <dbReference type="Pfam" id="PF00171"/>
    </source>
</evidence>
<reference evidence="6 7" key="1">
    <citation type="submission" date="2023-04" db="EMBL/GenBank/DDBJ databases">
        <title>Klugiella caeni sp. nov. isolated from the sludge of biochemical tank.</title>
        <authorList>
            <person name="Geng K."/>
        </authorList>
    </citation>
    <scope>NUCLEOTIDE SEQUENCE [LARGE SCALE GENOMIC DNA]</scope>
    <source>
        <strain evidence="6 7">YN-L-19</strain>
    </source>
</reference>
<dbReference type="Gene3D" id="3.40.605.10">
    <property type="entry name" value="Aldehyde Dehydrogenase, Chain A, domain 1"/>
    <property type="match status" value="1"/>
</dbReference>
<evidence type="ECO:0000256" key="4">
    <source>
        <dbReference type="RuleBase" id="RU003345"/>
    </source>
</evidence>
<feature type="domain" description="Aldehyde dehydrogenase" evidence="5">
    <location>
        <begin position="38"/>
        <end position="495"/>
    </location>
</feature>
<feature type="active site" evidence="3">
    <location>
        <position position="272"/>
    </location>
</feature>
<dbReference type="InterPro" id="IPR016162">
    <property type="entry name" value="Ald_DH_N"/>
</dbReference>
<gene>
    <name evidence="6" type="ORF">QF206_08075</name>
</gene>
<protein>
    <submittedName>
        <fullName evidence="6">Aldehyde dehydrogenase family protein</fullName>
        <ecNumber evidence="6">1.2.1.-</ecNumber>
    </submittedName>
</protein>
<keyword evidence="2 4" id="KW-0560">Oxidoreductase</keyword>
<comment type="similarity">
    <text evidence="1 4">Belongs to the aldehyde dehydrogenase family.</text>
</comment>
<evidence type="ECO:0000256" key="1">
    <source>
        <dbReference type="ARBA" id="ARBA00009986"/>
    </source>
</evidence>
<dbReference type="Gene3D" id="3.40.309.10">
    <property type="entry name" value="Aldehyde Dehydrogenase, Chain A, domain 2"/>
    <property type="match status" value="1"/>
</dbReference>
<accession>A0AAW6T589</accession>
<dbReference type="InterPro" id="IPR016163">
    <property type="entry name" value="Ald_DH_C"/>
</dbReference>
<sequence>MTITSSDVQEHAFEQRRTQPGALPEVEAFIAEVESRAAKGERIASLDPATGQLLVHVAETNAEEVDRTVRHAHDAFTGSWKRFSPFERERVLHRLADLMEQHATELAQYDALESGKPVGYVEAVDVALAVEQFRYYAGWPTKILGSVVPVASADHLVYTKKDPLGVVAAITPWNFPLCQAAIKIAPALAAGNAVVIKPSELTSLSTLRLAELAVEAGVPEGVVSVVTGRGETTGAALTSHPLVRGITFTGSDRVGRQLAAEAGAALKPISLELGGKNPNIIFPDADVQKAATAAAVTAFFYSGQVCFAGSRVLVHRDVRDDVLDVIHQYTDAIVVGPSLDSASTMGPLVSAQHRDKVNSYVEQARRGAASITRGGISSRDGGFFYDPTIVLDPTDAEAVTTDEIFGPVLIVQTFDDDDDLIARANASRYGLTAGLWTSDVTRVHSIADRLEVGRVWVNTYADWAANAPWGGSKQSGLGRDCGPDAVEKFLETKTVWVG</sequence>
<organism evidence="6 7">
    <name type="scientific">Ruicaihuangia caeni</name>
    <dbReference type="NCBI Taxonomy" id="3042517"/>
    <lineage>
        <taxon>Bacteria</taxon>
        <taxon>Bacillati</taxon>
        <taxon>Actinomycetota</taxon>
        <taxon>Actinomycetes</taxon>
        <taxon>Micrococcales</taxon>
        <taxon>Microbacteriaceae</taxon>
        <taxon>Ruicaihuangia</taxon>
    </lineage>
</organism>
<dbReference type="InterPro" id="IPR015590">
    <property type="entry name" value="Aldehyde_DH_dom"/>
</dbReference>
<dbReference type="InterPro" id="IPR016161">
    <property type="entry name" value="Ald_DH/histidinol_DH"/>
</dbReference>
<dbReference type="PROSITE" id="PS00687">
    <property type="entry name" value="ALDEHYDE_DEHYDR_GLU"/>
    <property type="match status" value="1"/>
</dbReference>
<proteinExistence type="inferred from homology"/>